<sequence>MMGAIAPAKADAPVLTDLNMPVIASMTGKFVSSATSTTPYLEVTMGIQEKVNSLSTMILKIRPTSWIANAPTYLQKSTEVACNGQFDVPSSFTQVSRVANAGGFLETITLKLQKSDVKVGSICLGTYGIYAVSLTDSANHKINAYWGTLSGIPGKFGWSSTVHADSTIPEASITPVCQKAFGTARAYWMDCVTAFDYKSIIATYDKAAVDKAAADKAAADKLIADAAAAKAAAAKAAADAKVKADAAAKAAADKAAADAVAAAAKAKTDLADTTAALAKANLDNKTLQTQFDALTLAMDSMKTQVASLTAQVTTIQKLLAAANTQIAKICNVKPKPKGC</sequence>
<accession>A0A6J7AG37</accession>
<evidence type="ECO:0000313" key="1">
    <source>
        <dbReference type="EMBL" id="CAB4681228.1"/>
    </source>
</evidence>
<gene>
    <name evidence="1" type="ORF">UFOPK2359_00710</name>
    <name evidence="2" type="ORF">UFOPK3167_01088</name>
</gene>
<evidence type="ECO:0000313" key="2">
    <source>
        <dbReference type="EMBL" id="CAB4831693.1"/>
    </source>
</evidence>
<organism evidence="2">
    <name type="scientific">freshwater metagenome</name>
    <dbReference type="NCBI Taxonomy" id="449393"/>
    <lineage>
        <taxon>unclassified sequences</taxon>
        <taxon>metagenomes</taxon>
        <taxon>ecological metagenomes</taxon>
    </lineage>
</organism>
<dbReference type="AlphaFoldDB" id="A0A6J7AG37"/>
<dbReference type="EMBL" id="CAFABF010000067">
    <property type="protein sequence ID" value="CAB4831693.1"/>
    <property type="molecule type" value="Genomic_DNA"/>
</dbReference>
<dbReference type="EMBL" id="CAEZXG010000037">
    <property type="protein sequence ID" value="CAB4681228.1"/>
    <property type="molecule type" value="Genomic_DNA"/>
</dbReference>
<name>A0A6J7AG37_9ZZZZ</name>
<reference evidence="2" key="1">
    <citation type="submission" date="2020-05" db="EMBL/GenBank/DDBJ databases">
        <authorList>
            <person name="Chiriac C."/>
            <person name="Salcher M."/>
            <person name="Ghai R."/>
            <person name="Kavagutti S V."/>
        </authorList>
    </citation>
    <scope>NUCLEOTIDE SEQUENCE</scope>
</reference>
<proteinExistence type="predicted"/>
<protein>
    <submittedName>
        <fullName evidence="2">Unannotated protein</fullName>
    </submittedName>
</protein>